<evidence type="ECO:0000313" key="3">
    <source>
        <dbReference type="Proteomes" id="UP000323067"/>
    </source>
</evidence>
<feature type="region of interest" description="Disordered" evidence="1">
    <location>
        <begin position="272"/>
        <end position="311"/>
    </location>
</feature>
<dbReference type="VEuPathDB" id="FungiDB:A9K55_004821"/>
<feature type="compositionally biased region" description="Basic and acidic residues" evidence="1">
    <location>
        <begin position="294"/>
        <end position="308"/>
    </location>
</feature>
<protein>
    <submittedName>
        <fullName evidence="2">Uncharacterized protein</fullName>
    </submittedName>
</protein>
<feature type="compositionally biased region" description="Polar residues" evidence="1">
    <location>
        <begin position="89"/>
        <end position="111"/>
    </location>
</feature>
<organism evidence="2 3">
    <name type="scientific">Cordyceps militaris</name>
    <name type="common">Caterpillar fungus</name>
    <name type="synonym">Clavaria militaris</name>
    <dbReference type="NCBI Taxonomy" id="73501"/>
    <lineage>
        <taxon>Eukaryota</taxon>
        <taxon>Fungi</taxon>
        <taxon>Dikarya</taxon>
        <taxon>Ascomycota</taxon>
        <taxon>Pezizomycotina</taxon>
        <taxon>Sordariomycetes</taxon>
        <taxon>Hypocreomycetidae</taxon>
        <taxon>Hypocreales</taxon>
        <taxon>Cordycipitaceae</taxon>
        <taxon>Cordyceps</taxon>
    </lineage>
</organism>
<evidence type="ECO:0000256" key="1">
    <source>
        <dbReference type="SAM" id="MobiDB-lite"/>
    </source>
</evidence>
<dbReference type="EMBL" id="CP023325">
    <property type="protein sequence ID" value="ATY64258.1"/>
    <property type="molecule type" value="Genomic_DNA"/>
</dbReference>
<evidence type="ECO:0000313" key="2">
    <source>
        <dbReference type="EMBL" id="ATY64258.1"/>
    </source>
</evidence>
<dbReference type="Proteomes" id="UP000323067">
    <property type="component" value="Chromosome v"/>
</dbReference>
<proteinExistence type="predicted"/>
<dbReference type="AlphaFoldDB" id="A0A2H4SMC8"/>
<gene>
    <name evidence="2" type="ORF">A9K55_004821</name>
</gene>
<accession>A0A2H4SMC8</accession>
<reference evidence="2 3" key="1">
    <citation type="journal article" date="2017" name="BMC Genomics">
        <title>Chromosome level assembly and secondary metabolite potential of the parasitic fungus Cordyceps militaris.</title>
        <authorList>
            <person name="Kramer G.J."/>
            <person name="Nodwell J.R."/>
        </authorList>
    </citation>
    <scope>NUCLEOTIDE SEQUENCE [LARGE SCALE GENOMIC DNA]</scope>
    <source>
        <strain evidence="2 3">ATCC 34164</strain>
    </source>
</reference>
<name>A0A2H4SMC8_CORMI</name>
<sequence>MGCDMMQAILDNNSDYTQWYPARSAASTKSASDSGIGMDDWASMTALMDQAVPINFETGWIDMGVRSGDVERGTANSSDEWNTLRSRLMTHNNSQGPSTSTSKAHNYGQSEQNRRLRARAEVYDEDDLAFEDGSSWQPSPASMPSRRRSDKSRDGSMLPSGSDVFQPAHRRGKNSVQGHISGDCDCLTTTAALLNELDGKSADYGTESTDVLLGYLRKALKHCKGVLDCGVCASRGEIVMILAMASQYMRVMAENVAAQCIWLQESSAAASASPPASSTRHSKQNSNAQFPMSGRDDVFGGQKGDHETSSSGDAIDNMWFSTYRIESHDERLHVLTTLVLVQITNLCHLLGMLKQRCDGRKGPLSLVQGAEKRCKEVSETLRERVLQRQVTIL</sequence>
<feature type="region of interest" description="Disordered" evidence="1">
    <location>
        <begin position="89"/>
        <end position="115"/>
    </location>
</feature>
<feature type="region of interest" description="Disordered" evidence="1">
    <location>
        <begin position="129"/>
        <end position="178"/>
    </location>
</feature>